<name>A0A159Z1S2_9RHOB</name>
<protein>
    <submittedName>
        <fullName evidence="2">Uncharacterized protein</fullName>
    </submittedName>
</protein>
<evidence type="ECO:0000313" key="3">
    <source>
        <dbReference type="Proteomes" id="UP000076128"/>
    </source>
</evidence>
<dbReference type="KEGG" id="daa:AKL17_1674"/>
<dbReference type="EMBL" id="CP012661">
    <property type="protein sequence ID" value="AMY68926.1"/>
    <property type="molecule type" value="Genomic_DNA"/>
</dbReference>
<reference evidence="2 3" key="1">
    <citation type="submission" date="2015-09" db="EMBL/GenBank/DDBJ databases">
        <title>Complete genome sequence of Defluviimonas alba cai42t isolated from an oilfield in Xinjiang.</title>
        <authorList>
            <person name="Geng S."/>
            <person name="Pan X."/>
            <person name="Wu X."/>
        </authorList>
    </citation>
    <scope>NUCLEOTIDE SEQUENCE [LARGE SCALE GENOMIC DNA]</scope>
    <source>
        <strain evidence="3">cai42</strain>
    </source>
</reference>
<feature type="compositionally biased region" description="Basic and acidic residues" evidence="1">
    <location>
        <begin position="188"/>
        <end position="206"/>
    </location>
</feature>
<sequence length="294" mass="32947">MDLLAQWEKDNGRHLHAHRRERKRKAPEVVAYQTAMAAFQDRYHEAVGKRCGLLRNGPGNERLSMKQYADRKAHAKQVAADDEAQRWMAQKIVRKEQAQEEKEREQALAAERLTGMAGKLEDHMAATVAAASKLAGREAAVAEREEFANTRERAQAQTADMQAGQTIALHNGETRLATERSALHRERLASRNEARAREADLDRREQTVASQEQEVAEAVEAIGDMVEQTERGEITAEGGKMEMGYIPRFVQRCAVTPPDARSPVQHLVARFVGLLKRVVTAWGGGSEPRRNEPQ</sequence>
<accession>A0A159Z1S2</accession>
<dbReference type="AlphaFoldDB" id="A0A159Z1S2"/>
<evidence type="ECO:0000313" key="2">
    <source>
        <dbReference type="EMBL" id="AMY68926.1"/>
    </source>
</evidence>
<feature type="region of interest" description="Disordered" evidence="1">
    <location>
        <begin position="188"/>
        <end position="213"/>
    </location>
</feature>
<gene>
    <name evidence="2" type="ORF">AKL17_1674</name>
</gene>
<organism evidence="2 3">
    <name type="scientific">Frigidibacter mobilis</name>
    <dbReference type="NCBI Taxonomy" id="1335048"/>
    <lineage>
        <taxon>Bacteria</taxon>
        <taxon>Pseudomonadati</taxon>
        <taxon>Pseudomonadota</taxon>
        <taxon>Alphaproteobacteria</taxon>
        <taxon>Rhodobacterales</taxon>
        <taxon>Paracoccaceae</taxon>
        <taxon>Frigidibacter</taxon>
    </lineage>
</organism>
<evidence type="ECO:0000256" key="1">
    <source>
        <dbReference type="SAM" id="MobiDB-lite"/>
    </source>
</evidence>
<keyword evidence="3" id="KW-1185">Reference proteome</keyword>
<proteinExistence type="predicted"/>
<dbReference type="Proteomes" id="UP000076128">
    <property type="component" value="Chromosome"/>
</dbReference>